<accession>A0A5E4WIW7</accession>
<name>A0A5E4WIW7_9BURK</name>
<evidence type="ECO:0000313" key="4">
    <source>
        <dbReference type="Proteomes" id="UP000337189"/>
    </source>
</evidence>
<evidence type="ECO:0000313" key="3">
    <source>
        <dbReference type="EMBL" id="VVE23534.1"/>
    </source>
</evidence>
<dbReference type="InterPro" id="IPR018649">
    <property type="entry name" value="SHOCT"/>
</dbReference>
<reference evidence="3 4" key="1">
    <citation type="submission" date="2019-08" db="EMBL/GenBank/DDBJ databases">
        <authorList>
            <person name="Peeters C."/>
        </authorList>
    </citation>
    <scope>NUCLEOTIDE SEQUENCE [LARGE SCALE GENOMIC DNA]</scope>
    <source>
        <strain evidence="3 4">LMG 31110</strain>
    </source>
</reference>
<feature type="transmembrane region" description="Helical" evidence="1">
    <location>
        <begin position="20"/>
        <end position="38"/>
    </location>
</feature>
<evidence type="ECO:0000256" key="1">
    <source>
        <dbReference type="SAM" id="Phobius"/>
    </source>
</evidence>
<evidence type="ECO:0000259" key="2">
    <source>
        <dbReference type="Pfam" id="PF09851"/>
    </source>
</evidence>
<dbReference type="Proteomes" id="UP000337189">
    <property type="component" value="Unassembled WGS sequence"/>
</dbReference>
<dbReference type="RefSeq" id="WP_306439164.1">
    <property type="nucleotide sequence ID" value="NZ_CABPSJ010000004.1"/>
</dbReference>
<organism evidence="3 4">
    <name type="scientific">Pandoraea communis</name>
    <dbReference type="NCBI Taxonomy" id="2508297"/>
    <lineage>
        <taxon>Bacteria</taxon>
        <taxon>Pseudomonadati</taxon>
        <taxon>Pseudomonadota</taxon>
        <taxon>Betaproteobacteria</taxon>
        <taxon>Burkholderiales</taxon>
        <taxon>Burkholderiaceae</taxon>
        <taxon>Pandoraea</taxon>
    </lineage>
</organism>
<feature type="domain" description="SHOCT" evidence="2">
    <location>
        <begin position="55"/>
        <end position="80"/>
    </location>
</feature>
<keyword evidence="1" id="KW-0472">Membrane</keyword>
<dbReference type="AlphaFoldDB" id="A0A5E4WIW7"/>
<keyword evidence="1" id="KW-1133">Transmembrane helix</keyword>
<dbReference type="Pfam" id="PF09851">
    <property type="entry name" value="SHOCT"/>
    <property type="match status" value="1"/>
</dbReference>
<keyword evidence="1" id="KW-0812">Transmembrane</keyword>
<sequence>MMGFGQPGGCGYGMMGGGFGWLLVLLIVAVFVVALGLFRRSSHCQRDRSARSRSALDILDDRYARGEIDADEYKKRRADLEG</sequence>
<proteinExistence type="predicted"/>
<gene>
    <name evidence="3" type="ORF">PCO31110_03306</name>
</gene>
<protein>
    <recommendedName>
        <fullName evidence="2">SHOCT domain-containing protein</fullName>
    </recommendedName>
</protein>
<dbReference type="EMBL" id="CABPSJ010000004">
    <property type="protein sequence ID" value="VVE23534.1"/>
    <property type="molecule type" value="Genomic_DNA"/>
</dbReference>